<dbReference type="Proteomes" id="UP001176891">
    <property type="component" value="Unassembled WGS sequence"/>
</dbReference>
<gene>
    <name evidence="2" type="ORF">Q4Q39_08930</name>
</gene>
<sequence length="232" mass="25321">MKLNNIKCIIILAVFIVSCQVEDQPISTESSLRVLHASPNVSGIHVDYFQQEINLATNPALFYQENIRFTLPANEDRNVLVIPSNDTLSIAYQKSVNFRRGESHTLALTGNVDSIEGILFKDELLKITDSIVGVRFINLASNIGSISVGTSGGSSNIVESINFGEASVFNEVTATQASGSYLFQFKDTNNNVLASTFLNPLPPFGIKPIFKNFTYALVGNSGNLSVVKIDHF</sequence>
<evidence type="ECO:0000259" key="1">
    <source>
        <dbReference type="Pfam" id="PF14344"/>
    </source>
</evidence>
<evidence type="ECO:0000313" key="3">
    <source>
        <dbReference type="Proteomes" id="UP001176891"/>
    </source>
</evidence>
<dbReference type="PROSITE" id="PS51257">
    <property type="entry name" value="PROKAR_LIPOPROTEIN"/>
    <property type="match status" value="1"/>
</dbReference>
<dbReference type="Pfam" id="PF14344">
    <property type="entry name" value="DUF4397"/>
    <property type="match status" value="1"/>
</dbReference>
<dbReference type="InterPro" id="IPR025510">
    <property type="entry name" value="DUF4397"/>
</dbReference>
<reference evidence="2" key="1">
    <citation type="submission" date="2023-07" db="EMBL/GenBank/DDBJ databases">
        <title>Two novel species in the genus Flavivirga.</title>
        <authorList>
            <person name="Kwon K."/>
        </authorList>
    </citation>
    <scope>NUCLEOTIDE SEQUENCE</scope>
    <source>
        <strain evidence="2">KACC 14157</strain>
    </source>
</reference>
<accession>A0ABT8X1D8</accession>
<protein>
    <submittedName>
        <fullName evidence="2">DUF4397 domain-containing protein</fullName>
    </submittedName>
</protein>
<dbReference type="RefSeq" id="WP_303282080.1">
    <property type="nucleotide sequence ID" value="NZ_BAABCZ010000010.1"/>
</dbReference>
<proteinExistence type="predicted"/>
<name>A0ABT8X1D8_9FLAO</name>
<keyword evidence="3" id="KW-1185">Reference proteome</keyword>
<evidence type="ECO:0000313" key="2">
    <source>
        <dbReference type="EMBL" id="MDO5987518.1"/>
    </source>
</evidence>
<comment type="caution">
    <text evidence="2">The sequence shown here is derived from an EMBL/GenBank/DDBJ whole genome shotgun (WGS) entry which is preliminary data.</text>
</comment>
<organism evidence="2 3">
    <name type="scientific">Flavivirga amylovorans</name>
    <dbReference type="NCBI Taxonomy" id="870486"/>
    <lineage>
        <taxon>Bacteria</taxon>
        <taxon>Pseudomonadati</taxon>
        <taxon>Bacteroidota</taxon>
        <taxon>Flavobacteriia</taxon>
        <taxon>Flavobacteriales</taxon>
        <taxon>Flavobacteriaceae</taxon>
        <taxon>Flavivirga</taxon>
    </lineage>
</organism>
<feature type="domain" description="DUF4397" evidence="1">
    <location>
        <begin position="31"/>
        <end position="148"/>
    </location>
</feature>
<dbReference type="EMBL" id="JAUOEM010000003">
    <property type="protein sequence ID" value="MDO5987518.1"/>
    <property type="molecule type" value="Genomic_DNA"/>
</dbReference>